<evidence type="ECO:0000313" key="2">
    <source>
        <dbReference type="Proteomes" id="UP000255355"/>
    </source>
</evidence>
<accession>A0A370H4M6</accession>
<name>A0A370H4M6_9NOCA</name>
<dbReference type="OrthoDB" id="345021at2"/>
<protein>
    <submittedName>
        <fullName evidence="1">Uncharacterized protein</fullName>
    </submittedName>
</protein>
<proteinExistence type="predicted"/>
<dbReference type="AlphaFoldDB" id="A0A370H4M6"/>
<comment type="caution">
    <text evidence="1">The sequence shown here is derived from an EMBL/GenBank/DDBJ whole genome shotgun (WGS) entry which is preliminary data.</text>
</comment>
<dbReference type="EMBL" id="QQAZ01000005">
    <property type="protein sequence ID" value="RDI51133.1"/>
    <property type="molecule type" value="Genomic_DNA"/>
</dbReference>
<reference evidence="1 2" key="1">
    <citation type="submission" date="2018-07" db="EMBL/GenBank/DDBJ databases">
        <title>Genomic Encyclopedia of Type Strains, Phase IV (KMG-IV): sequencing the most valuable type-strain genomes for metagenomic binning, comparative biology and taxonomic classification.</title>
        <authorList>
            <person name="Goeker M."/>
        </authorList>
    </citation>
    <scope>NUCLEOTIDE SEQUENCE [LARGE SCALE GENOMIC DNA]</scope>
    <source>
        <strain evidence="1 2">DSM 44952</strain>
    </source>
</reference>
<evidence type="ECO:0000313" key="1">
    <source>
        <dbReference type="EMBL" id="RDI51133.1"/>
    </source>
</evidence>
<gene>
    <name evidence="1" type="ORF">DFR68_105611</name>
</gene>
<organism evidence="1 2">
    <name type="scientific">Nocardia mexicana</name>
    <dbReference type="NCBI Taxonomy" id="279262"/>
    <lineage>
        <taxon>Bacteria</taxon>
        <taxon>Bacillati</taxon>
        <taxon>Actinomycetota</taxon>
        <taxon>Actinomycetes</taxon>
        <taxon>Mycobacteriales</taxon>
        <taxon>Nocardiaceae</taxon>
        <taxon>Nocardia</taxon>
    </lineage>
</organism>
<dbReference type="Proteomes" id="UP000255355">
    <property type="component" value="Unassembled WGS sequence"/>
</dbReference>
<keyword evidence="2" id="KW-1185">Reference proteome</keyword>
<sequence length="93" mass="9938">MGATLLPSCERGRQPDLMQPTDARVTAAERARGGTGRTSAFRMTAQSGPIDLGGPVVSSWSYGGILPGPCTWMGCHILCVYKIKIDNRRSGRS</sequence>